<dbReference type="Gene3D" id="3.40.50.1820">
    <property type="entry name" value="alpha/beta hydrolase"/>
    <property type="match status" value="1"/>
</dbReference>
<dbReference type="Proteomes" id="UP000053201">
    <property type="component" value="Unassembled WGS sequence"/>
</dbReference>
<keyword evidence="3" id="KW-1185">Reference proteome</keyword>
<dbReference type="OrthoDB" id="408373at2759"/>
<feature type="domain" description="Serine aminopeptidase S33" evidence="1">
    <location>
        <begin position="72"/>
        <end position="313"/>
    </location>
</feature>
<sequence>MSLIVHHPWFPSSLRTTLGLGDYDPTYGRAALPLNGHEDLFHSAPYRTTETTTPFGSHSIFSTTWELESSTPVADLIHIHGLHDYATRWADTDWPKAFVEAKFRVTSPDLIGHGRSSGKHGAFTSIDEQVDAVREVIIKVVRERAPSESGKIFILAGSLGGLVALSYARKYGQDSQAAPSGMVILCPLVNAAADSRPSWTVELIAKVLSRVAPSLPLAEANRGKNGGNEEAFFSDPLTYHGLLRIGTGLAMLYGFENLQAHLEEIKTPFVVIHGDSDRVTSPQGSQVLYERASSSDKTIHIIEGQEHDLIREPKAAEILAICLEWLNKRV</sequence>
<dbReference type="PRINTS" id="PR00111">
    <property type="entry name" value="ABHYDROLASE"/>
</dbReference>
<dbReference type="SUPFAM" id="SSF53474">
    <property type="entry name" value="alpha/beta-Hydrolases"/>
    <property type="match status" value="1"/>
</dbReference>
<dbReference type="PANTHER" id="PTHR11614">
    <property type="entry name" value="PHOSPHOLIPASE-RELATED"/>
    <property type="match status" value="1"/>
</dbReference>
<dbReference type="VEuPathDB" id="FungiDB:SPPG_00063"/>
<gene>
    <name evidence="2" type="ORF">SPPG_00063</name>
</gene>
<proteinExistence type="predicted"/>
<dbReference type="InterPro" id="IPR029058">
    <property type="entry name" value="AB_hydrolase_fold"/>
</dbReference>
<dbReference type="InterPro" id="IPR000073">
    <property type="entry name" value="AB_hydrolase_1"/>
</dbReference>
<dbReference type="Pfam" id="PF12146">
    <property type="entry name" value="Hydrolase_4"/>
    <property type="match status" value="1"/>
</dbReference>
<evidence type="ECO:0000313" key="2">
    <source>
        <dbReference type="EMBL" id="KND04333.1"/>
    </source>
</evidence>
<dbReference type="EMBL" id="KQ257450">
    <property type="protein sequence ID" value="KND04333.1"/>
    <property type="molecule type" value="Genomic_DNA"/>
</dbReference>
<evidence type="ECO:0000259" key="1">
    <source>
        <dbReference type="Pfam" id="PF12146"/>
    </source>
</evidence>
<dbReference type="STRING" id="645134.A0A0L0HT82"/>
<evidence type="ECO:0000313" key="3">
    <source>
        <dbReference type="Proteomes" id="UP000053201"/>
    </source>
</evidence>
<dbReference type="OMA" id="NDVSWTF"/>
<dbReference type="InParanoid" id="A0A0L0HT82"/>
<dbReference type="RefSeq" id="XP_016612372.1">
    <property type="nucleotide sequence ID" value="XM_016748400.1"/>
</dbReference>
<dbReference type="AlphaFoldDB" id="A0A0L0HT82"/>
<reference evidence="2 3" key="1">
    <citation type="submission" date="2009-08" db="EMBL/GenBank/DDBJ databases">
        <title>The Genome Sequence of Spizellomyces punctatus strain DAOM BR117.</title>
        <authorList>
            <consortium name="The Broad Institute Genome Sequencing Platform"/>
            <person name="Russ C."/>
            <person name="Cuomo C."/>
            <person name="Shea T."/>
            <person name="Young S.K."/>
            <person name="Zeng Q."/>
            <person name="Koehrsen M."/>
            <person name="Haas B."/>
            <person name="Borodovsky M."/>
            <person name="Guigo R."/>
            <person name="Alvarado L."/>
            <person name="Berlin A."/>
            <person name="Bochicchio J."/>
            <person name="Borenstein D."/>
            <person name="Chapman S."/>
            <person name="Chen Z."/>
            <person name="Engels R."/>
            <person name="Freedman E."/>
            <person name="Gellesch M."/>
            <person name="Goldberg J."/>
            <person name="Griggs A."/>
            <person name="Gujja S."/>
            <person name="Heiman D."/>
            <person name="Hepburn T."/>
            <person name="Howarth C."/>
            <person name="Jen D."/>
            <person name="Larson L."/>
            <person name="Lewis B."/>
            <person name="Mehta T."/>
            <person name="Park D."/>
            <person name="Pearson M."/>
            <person name="Roberts A."/>
            <person name="Saif S."/>
            <person name="Shenoy N."/>
            <person name="Sisk P."/>
            <person name="Stolte C."/>
            <person name="Sykes S."/>
            <person name="Thomson T."/>
            <person name="Walk T."/>
            <person name="White J."/>
            <person name="Yandava C."/>
            <person name="Burger G."/>
            <person name="Gray M.W."/>
            <person name="Holland P.W.H."/>
            <person name="King N."/>
            <person name="Lang F.B.F."/>
            <person name="Roger A.J."/>
            <person name="Ruiz-Trillo I."/>
            <person name="Lander E."/>
            <person name="Nusbaum C."/>
        </authorList>
    </citation>
    <scope>NUCLEOTIDE SEQUENCE [LARGE SCALE GENOMIC DNA]</scope>
    <source>
        <strain evidence="2 3">DAOM BR117</strain>
    </source>
</reference>
<dbReference type="GeneID" id="27683817"/>
<accession>A0A0L0HT82</accession>
<name>A0A0L0HT82_SPIPD</name>
<dbReference type="InterPro" id="IPR051044">
    <property type="entry name" value="MAG_DAG_Lipase"/>
</dbReference>
<protein>
    <recommendedName>
        <fullName evidence="1">Serine aminopeptidase S33 domain-containing protein</fullName>
    </recommendedName>
</protein>
<dbReference type="eggNOG" id="KOG1455">
    <property type="taxonomic scope" value="Eukaryota"/>
</dbReference>
<organism evidence="2 3">
    <name type="scientific">Spizellomyces punctatus (strain DAOM BR117)</name>
    <dbReference type="NCBI Taxonomy" id="645134"/>
    <lineage>
        <taxon>Eukaryota</taxon>
        <taxon>Fungi</taxon>
        <taxon>Fungi incertae sedis</taxon>
        <taxon>Chytridiomycota</taxon>
        <taxon>Chytridiomycota incertae sedis</taxon>
        <taxon>Chytridiomycetes</taxon>
        <taxon>Spizellomycetales</taxon>
        <taxon>Spizellomycetaceae</taxon>
        <taxon>Spizellomyces</taxon>
    </lineage>
</organism>
<dbReference type="InterPro" id="IPR022742">
    <property type="entry name" value="Hydrolase_4"/>
</dbReference>